<gene>
    <name evidence="1" type="ORF">I603_2135</name>
</gene>
<keyword evidence="2" id="KW-1185">Reference proteome</keyword>
<proteinExistence type="predicted"/>
<dbReference type="AlphaFoldDB" id="A0A1A7BDC3"/>
<dbReference type="STRING" id="1300349.I603_2135"/>
<dbReference type="Pfam" id="PF11994">
    <property type="entry name" value="DUF3489"/>
    <property type="match status" value="1"/>
</dbReference>
<evidence type="ECO:0000313" key="2">
    <source>
        <dbReference type="Proteomes" id="UP000092484"/>
    </source>
</evidence>
<dbReference type="RefSeq" id="WP_198157247.1">
    <property type="nucleotide sequence ID" value="NZ_LZYB01000005.1"/>
</dbReference>
<dbReference type="Proteomes" id="UP000092484">
    <property type="component" value="Unassembled WGS sequence"/>
</dbReference>
<dbReference type="EMBL" id="LZYB01000005">
    <property type="protein sequence ID" value="OBV10533.1"/>
    <property type="molecule type" value="Genomic_DNA"/>
</dbReference>
<sequence>MTKTNSTSTGKPASKLDALEKLLRRKNGATIAEMVQATGWQKHSVRGALAGAITKRGHAVTSEKIDGTRRYRITEAANA</sequence>
<accession>A0A1A7BDC3</accession>
<dbReference type="InterPro" id="IPR021880">
    <property type="entry name" value="DUF3489"/>
</dbReference>
<comment type="caution">
    <text evidence="1">The sequence shown here is derived from an EMBL/GenBank/DDBJ whole genome shotgun (WGS) entry which is preliminary data.</text>
</comment>
<name>A0A1A7BDC3_9SPHN</name>
<protein>
    <submittedName>
        <fullName evidence="1">DUF3489 domain-containing protein</fullName>
    </submittedName>
</protein>
<evidence type="ECO:0000313" key="1">
    <source>
        <dbReference type="EMBL" id="OBV10533.1"/>
    </source>
</evidence>
<reference evidence="1 2" key="1">
    <citation type="submission" date="2016-06" db="EMBL/GenBank/DDBJ databases">
        <title>Genome sequence of Porphyrobacter dokdonensis DSW-74.</title>
        <authorList>
            <person name="Kim J.F."/>
            <person name="Song J.Y."/>
        </authorList>
    </citation>
    <scope>NUCLEOTIDE SEQUENCE [LARGE SCALE GENOMIC DNA]</scope>
    <source>
        <strain evidence="1 2">DSW-74</strain>
    </source>
</reference>
<organism evidence="1 2">
    <name type="scientific">Erythrobacter dokdonensis DSW-74</name>
    <dbReference type="NCBI Taxonomy" id="1300349"/>
    <lineage>
        <taxon>Bacteria</taxon>
        <taxon>Pseudomonadati</taxon>
        <taxon>Pseudomonadota</taxon>
        <taxon>Alphaproteobacteria</taxon>
        <taxon>Sphingomonadales</taxon>
        <taxon>Erythrobacteraceae</taxon>
        <taxon>Erythrobacter/Porphyrobacter group</taxon>
        <taxon>Erythrobacter</taxon>
    </lineage>
</organism>